<evidence type="ECO:0000256" key="6">
    <source>
        <dbReference type="ARBA" id="ARBA00023295"/>
    </source>
</evidence>
<dbReference type="PROSITE" id="PS51820">
    <property type="entry name" value="PA14"/>
    <property type="match status" value="1"/>
</dbReference>
<keyword evidence="3" id="KW-0624">Polysaccharide degradation</keyword>
<keyword evidence="3" id="KW-0858">Xylan degradation</keyword>
<feature type="domain" description="PA14" evidence="9">
    <location>
        <begin position="620"/>
        <end position="791"/>
    </location>
</feature>
<sequence>MSRLLIPTSISNGALVRCVRLLEPPSQSFVRRLLLASPMPPLHLLLLFLGILSNLNAVHFAIATLEAPPSPEIRGTVEALLDEFLNHLSLTQNLTESENPRRLRLKKDAFLDEVLGAISHPQVALPTALDRLQTTAEAKQNTTQKQLFVDNLVNQMTIPELVFQMHLMFADNIIGVKSDNGGYDEAMKIAPDAGVGVMADWYPTNSSQYNSVQQLNSEKSRLKIPFMVYGECLHGVNSFRQSMFPQSIGLSASFDPALVYSVGRAIGSEARAIGIHACLAPVLDLGKDPRWGRTQEAWGEDFVLTSHMGVAYASGLSKNSSWADPDAVVPVLKVITLPNLEHFAAYGSPRSGLNAAPFMGRGLREVMQEMLIPFKAAIDLGGARGVMMSYNELDEIPASVHPVLYGALAEWGFDGFTTADDTGMAQLFSIHQVASSPADAIAQWFNAGGMIDFYDFPIDLYVNSTVDLVANGTVQLSTLQDHVRKILGVKYDLGLFDDPFIPDTIDAQALTAAHAPLTLDAAHRSIVLLENRDKTLPINPASQSLQTIALIGPFSDILNYGDYSGQWGAYPTNGSSTLRQAMTAHLRANAQDVQLVSSWGSDTWTYHGQYNIPGYLLSFDGVPGMRGTYYADTNFSEPVFHLQETPNRDWGLYPPVGPNNLSLPSNNFSVVWEAELEVPVDGAAVNGWLGVAVAANCSASLFVDGVLVSHTPATPSGNILGNIQLGANTTRPPPGGAEFRFAQGAKHQLRLEFQAFNLFQKIANFGSLNAEVELFWNLVDRTDAVQKAVDVANTADLVVLAVGANWNSDGENGDRATLGLSVEQTALADAIFALGKPVVLVLQGGRPFAIPEYYAKASAVIDAFFPGQSGGQAISDVLFGLFNPGGRVPLSVPFDVGTLPVYYNYKATAHVNNFTDEEIGSYPSYSFGYGLSYTTFTHKNFNSAGKRTFSAGDTVSFEVTVENTGHVAGSYVAQVYLLGRVSTVTVAVKQLVAFARVYLDAGESQVATMTLEVNRFLQIVNRENQWELQTGDYTFALLEDSRFSASTATNVTLTCV</sequence>
<dbReference type="InterPro" id="IPR036962">
    <property type="entry name" value="Glyco_hydro_3_N_sf"/>
</dbReference>
<dbReference type="InterPro" id="IPR026891">
    <property type="entry name" value="Fn3-like"/>
</dbReference>
<keyword evidence="3" id="KW-0119">Carbohydrate metabolism</keyword>
<dbReference type="InterPro" id="IPR017853">
    <property type="entry name" value="GH"/>
</dbReference>
<dbReference type="PANTHER" id="PTHR42721">
    <property type="entry name" value="SUGAR HYDROLASE-RELATED"/>
    <property type="match status" value="1"/>
</dbReference>
<dbReference type="EMBL" id="JARJCM010000016">
    <property type="protein sequence ID" value="KAJ7041517.1"/>
    <property type="molecule type" value="Genomic_DNA"/>
</dbReference>
<name>A0AAD6TCN5_9AGAR</name>
<evidence type="ECO:0000256" key="4">
    <source>
        <dbReference type="ARBA" id="ARBA00022729"/>
    </source>
</evidence>
<evidence type="ECO:0000313" key="10">
    <source>
        <dbReference type="EMBL" id="KAJ7041517.1"/>
    </source>
</evidence>
<comment type="similarity">
    <text evidence="2">Belongs to the glycosyl hydrolase 3 family.</text>
</comment>
<dbReference type="InterPro" id="IPR036881">
    <property type="entry name" value="Glyco_hydro_3_C_sf"/>
</dbReference>
<comment type="pathway">
    <text evidence="1">Glycan degradation; xylan degradation.</text>
</comment>
<dbReference type="InterPro" id="IPR037524">
    <property type="entry name" value="PA14/GLEYA"/>
</dbReference>
<evidence type="ECO:0000256" key="5">
    <source>
        <dbReference type="ARBA" id="ARBA00022801"/>
    </source>
</evidence>
<dbReference type="AlphaFoldDB" id="A0AAD6TCN5"/>
<dbReference type="InterPro" id="IPR044993">
    <property type="entry name" value="BXL"/>
</dbReference>
<evidence type="ECO:0000256" key="7">
    <source>
        <dbReference type="ARBA" id="ARBA00024574"/>
    </source>
</evidence>
<evidence type="ECO:0000259" key="9">
    <source>
        <dbReference type="PROSITE" id="PS51820"/>
    </source>
</evidence>
<dbReference type="Proteomes" id="UP001218188">
    <property type="component" value="Unassembled WGS sequence"/>
</dbReference>
<dbReference type="Gene3D" id="3.40.50.1700">
    <property type="entry name" value="Glycoside hydrolase family 3 C-terminal domain"/>
    <property type="match status" value="2"/>
</dbReference>
<reference evidence="10" key="1">
    <citation type="submission" date="2023-03" db="EMBL/GenBank/DDBJ databases">
        <title>Massive genome expansion in bonnet fungi (Mycena s.s.) driven by repeated elements and novel gene families across ecological guilds.</title>
        <authorList>
            <consortium name="Lawrence Berkeley National Laboratory"/>
            <person name="Harder C.B."/>
            <person name="Miyauchi S."/>
            <person name="Viragh M."/>
            <person name="Kuo A."/>
            <person name="Thoen E."/>
            <person name="Andreopoulos B."/>
            <person name="Lu D."/>
            <person name="Skrede I."/>
            <person name="Drula E."/>
            <person name="Henrissat B."/>
            <person name="Morin E."/>
            <person name="Kohler A."/>
            <person name="Barry K."/>
            <person name="LaButti K."/>
            <person name="Morin E."/>
            <person name="Salamov A."/>
            <person name="Lipzen A."/>
            <person name="Mereny Z."/>
            <person name="Hegedus B."/>
            <person name="Baldrian P."/>
            <person name="Stursova M."/>
            <person name="Weitz H."/>
            <person name="Taylor A."/>
            <person name="Grigoriev I.V."/>
            <person name="Nagy L.G."/>
            <person name="Martin F."/>
            <person name="Kauserud H."/>
        </authorList>
    </citation>
    <scope>NUCLEOTIDE SEQUENCE</scope>
    <source>
        <strain evidence="10">CBHHK200</strain>
    </source>
</reference>
<keyword evidence="6" id="KW-0326">Glycosidase</keyword>
<keyword evidence="4" id="KW-0732">Signal</keyword>
<comment type="caution">
    <text evidence="10">The sequence shown here is derived from an EMBL/GenBank/DDBJ whole genome shotgun (WGS) entry which is preliminary data.</text>
</comment>
<evidence type="ECO:0000256" key="3">
    <source>
        <dbReference type="ARBA" id="ARBA00022651"/>
    </source>
</evidence>
<evidence type="ECO:0000313" key="11">
    <source>
        <dbReference type="Proteomes" id="UP001218188"/>
    </source>
</evidence>
<evidence type="ECO:0000256" key="2">
    <source>
        <dbReference type="ARBA" id="ARBA00005336"/>
    </source>
</evidence>
<dbReference type="InterPro" id="IPR001764">
    <property type="entry name" value="Glyco_hydro_3_N"/>
</dbReference>
<dbReference type="PANTHER" id="PTHR42721:SF3">
    <property type="entry name" value="BETA-D-XYLOSIDASE 5-RELATED"/>
    <property type="match status" value="1"/>
</dbReference>
<dbReference type="GO" id="GO:0046556">
    <property type="term" value="F:alpha-L-arabinofuranosidase activity"/>
    <property type="evidence" value="ECO:0007669"/>
    <property type="project" value="TreeGrafter"/>
</dbReference>
<gene>
    <name evidence="10" type="ORF">C8F04DRAFT_1300899</name>
</gene>
<dbReference type="InterPro" id="IPR002772">
    <property type="entry name" value="Glyco_hydro_3_C"/>
</dbReference>
<dbReference type="SUPFAM" id="SSF51445">
    <property type="entry name" value="(Trans)glycosidases"/>
    <property type="match status" value="1"/>
</dbReference>
<dbReference type="GO" id="GO:0031222">
    <property type="term" value="P:arabinan catabolic process"/>
    <property type="evidence" value="ECO:0007669"/>
    <property type="project" value="TreeGrafter"/>
</dbReference>
<proteinExistence type="inferred from homology"/>
<accession>A0AAD6TCN5</accession>
<dbReference type="EC" id="3.2.1.37" evidence="8"/>
<dbReference type="GO" id="GO:0045493">
    <property type="term" value="P:xylan catabolic process"/>
    <property type="evidence" value="ECO:0007669"/>
    <property type="project" value="UniProtKB-KW"/>
</dbReference>
<dbReference type="Pfam" id="PF00933">
    <property type="entry name" value="Glyco_hydro_3"/>
    <property type="match status" value="1"/>
</dbReference>
<comment type="catalytic activity">
    <reaction evidence="7">
        <text>Hydrolysis of (1-&gt;4)-beta-D-xylans, to remove successive D-xylose residues from the non-reducing termini.</text>
        <dbReference type="EC" id="3.2.1.37"/>
    </reaction>
</comment>
<dbReference type="SUPFAM" id="SSF52279">
    <property type="entry name" value="Beta-D-glucan exohydrolase, C-terminal domain"/>
    <property type="match status" value="1"/>
</dbReference>
<organism evidence="10 11">
    <name type="scientific">Mycena alexandri</name>
    <dbReference type="NCBI Taxonomy" id="1745969"/>
    <lineage>
        <taxon>Eukaryota</taxon>
        <taxon>Fungi</taxon>
        <taxon>Dikarya</taxon>
        <taxon>Basidiomycota</taxon>
        <taxon>Agaricomycotina</taxon>
        <taxon>Agaricomycetes</taxon>
        <taxon>Agaricomycetidae</taxon>
        <taxon>Agaricales</taxon>
        <taxon>Marasmiineae</taxon>
        <taxon>Mycenaceae</taxon>
        <taxon>Mycena</taxon>
    </lineage>
</organism>
<dbReference type="PRINTS" id="PR00133">
    <property type="entry name" value="GLHYDRLASE3"/>
</dbReference>
<keyword evidence="5 10" id="KW-0378">Hydrolase</keyword>
<protein>
    <recommendedName>
        <fullName evidence="8">xylan 1,4-beta-xylosidase</fullName>
        <ecNumber evidence="8">3.2.1.37</ecNumber>
    </recommendedName>
</protein>
<keyword evidence="11" id="KW-1185">Reference proteome</keyword>
<dbReference type="Pfam" id="PF01915">
    <property type="entry name" value="Glyco_hydro_3_C"/>
    <property type="match status" value="1"/>
</dbReference>
<dbReference type="SMART" id="SM01217">
    <property type="entry name" value="Fn3_like"/>
    <property type="match status" value="1"/>
</dbReference>
<evidence type="ECO:0000256" key="1">
    <source>
        <dbReference type="ARBA" id="ARBA00004851"/>
    </source>
</evidence>
<dbReference type="Gene3D" id="3.20.20.300">
    <property type="entry name" value="Glycoside hydrolase, family 3, N-terminal domain"/>
    <property type="match status" value="1"/>
</dbReference>
<dbReference type="Gene3D" id="2.60.40.10">
    <property type="entry name" value="Immunoglobulins"/>
    <property type="match status" value="1"/>
</dbReference>
<dbReference type="Pfam" id="PF14310">
    <property type="entry name" value="Fn3-like"/>
    <property type="match status" value="1"/>
</dbReference>
<dbReference type="GO" id="GO:0009044">
    <property type="term" value="F:xylan 1,4-beta-xylosidase activity"/>
    <property type="evidence" value="ECO:0007669"/>
    <property type="project" value="UniProtKB-EC"/>
</dbReference>
<evidence type="ECO:0000256" key="8">
    <source>
        <dbReference type="ARBA" id="ARBA00026107"/>
    </source>
</evidence>
<dbReference type="InterPro" id="IPR013783">
    <property type="entry name" value="Ig-like_fold"/>
</dbReference>